<dbReference type="GO" id="GO:0016020">
    <property type="term" value="C:membrane"/>
    <property type="evidence" value="ECO:0007669"/>
    <property type="project" value="InterPro"/>
</dbReference>
<organism evidence="4 5">
    <name type="scientific">Ancylobacter defluvii</name>
    <dbReference type="NCBI Taxonomy" id="1282440"/>
    <lineage>
        <taxon>Bacteria</taxon>
        <taxon>Pseudomonadati</taxon>
        <taxon>Pseudomonadota</taxon>
        <taxon>Alphaproteobacteria</taxon>
        <taxon>Hyphomicrobiales</taxon>
        <taxon>Xanthobacteraceae</taxon>
        <taxon>Ancylobacter</taxon>
    </lineage>
</organism>
<comment type="caution">
    <text evidence="4">The sequence shown here is derived from an EMBL/GenBank/DDBJ whole genome shotgun (WGS) entry which is preliminary data.</text>
</comment>
<keyword evidence="5" id="KW-1185">Reference proteome</keyword>
<reference evidence="4" key="2">
    <citation type="submission" date="2023-01" db="EMBL/GenBank/DDBJ databases">
        <authorList>
            <person name="Sun Q."/>
            <person name="Evtushenko L."/>
        </authorList>
    </citation>
    <scope>NUCLEOTIDE SEQUENCE</scope>
    <source>
        <strain evidence="4">VKM B-2789</strain>
    </source>
</reference>
<evidence type="ECO:0000313" key="4">
    <source>
        <dbReference type="EMBL" id="GLK84189.1"/>
    </source>
</evidence>
<feature type="coiled-coil region" evidence="1">
    <location>
        <begin position="124"/>
        <end position="151"/>
    </location>
</feature>
<sequence length="344" mass="38386">MIGWGLFALVDLVDRQLIYRNIIAALVLTAISYPLLLLLSVALRRIYDRICPDTRLTLAKVGIVLGFSGGAAAIAVGILATVRIAVGWTIPDWLPLQELVMPFSHYTLAFIAWSILYFWIGAELDRQRERQHAVEAQMDALRAEIRQLQLQLDPHFLFNALNGVAEEVPEHPEAALAMIRDLTQHLRHLLAGIRSPVVTVASEVEGLSAYLRIQQSRFGARVRSSLKVDPMAAERSIVNLLLQPLVENAFEHGDRAARLDVDIRIGVLGEALKIEIENTGHLVENPKRRPDHGLGLQNVRRRLDVHYPDRHSFAIQQAENPDGRPDDAHVIATLLLEGEPCSVL</sequence>
<dbReference type="Pfam" id="PF06580">
    <property type="entry name" value="His_kinase"/>
    <property type="match status" value="1"/>
</dbReference>
<evidence type="ECO:0000256" key="2">
    <source>
        <dbReference type="SAM" id="Phobius"/>
    </source>
</evidence>
<name>A0A9W6NA82_9HYPH</name>
<feature type="transmembrane region" description="Helical" evidence="2">
    <location>
        <begin position="22"/>
        <end position="43"/>
    </location>
</feature>
<keyword evidence="2" id="KW-1133">Transmembrane helix</keyword>
<dbReference type="Gene3D" id="3.30.565.10">
    <property type="entry name" value="Histidine kinase-like ATPase, C-terminal domain"/>
    <property type="match status" value="1"/>
</dbReference>
<protein>
    <submittedName>
        <fullName evidence="4">Sensor histidine kinase</fullName>
    </submittedName>
</protein>
<keyword evidence="1" id="KW-0175">Coiled coil</keyword>
<keyword evidence="4" id="KW-0418">Kinase</keyword>
<gene>
    <name evidence="4" type="ORF">GCM10017653_22590</name>
</gene>
<evidence type="ECO:0000313" key="5">
    <source>
        <dbReference type="Proteomes" id="UP001143330"/>
    </source>
</evidence>
<dbReference type="GO" id="GO:0000155">
    <property type="term" value="F:phosphorelay sensor kinase activity"/>
    <property type="evidence" value="ECO:0007669"/>
    <property type="project" value="InterPro"/>
</dbReference>
<dbReference type="InterPro" id="IPR010559">
    <property type="entry name" value="Sig_transdc_His_kin_internal"/>
</dbReference>
<keyword evidence="2" id="KW-0812">Transmembrane</keyword>
<evidence type="ECO:0000259" key="3">
    <source>
        <dbReference type="Pfam" id="PF06580"/>
    </source>
</evidence>
<dbReference type="InterPro" id="IPR036890">
    <property type="entry name" value="HATPase_C_sf"/>
</dbReference>
<dbReference type="SUPFAM" id="SSF55874">
    <property type="entry name" value="ATPase domain of HSP90 chaperone/DNA topoisomerase II/histidine kinase"/>
    <property type="match status" value="1"/>
</dbReference>
<dbReference type="PANTHER" id="PTHR34220:SF7">
    <property type="entry name" value="SENSOR HISTIDINE KINASE YPDA"/>
    <property type="match status" value="1"/>
</dbReference>
<feature type="transmembrane region" description="Helical" evidence="2">
    <location>
        <begin position="64"/>
        <end position="91"/>
    </location>
</feature>
<keyword evidence="2" id="KW-0472">Membrane</keyword>
<reference evidence="4" key="1">
    <citation type="journal article" date="2014" name="Int. J. Syst. Evol. Microbiol.">
        <title>Complete genome sequence of Corynebacterium casei LMG S-19264T (=DSM 44701T), isolated from a smear-ripened cheese.</title>
        <authorList>
            <consortium name="US DOE Joint Genome Institute (JGI-PGF)"/>
            <person name="Walter F."/>
            <person name="Albersmeier A."/>
            <person name="Kalinowski J."/>
            <person name="Ruckert C."/>
        </authorList>
    </citation>
    <scope>NUCLEOTIDE SEQUENCE</scope>
    <source>
        <strain evidence="4">VKM B-2789</strain>
    </source>
</reference>
<dbReference type="EMBL" id="BSFM01000012">
    <property type="protein sequence ID" value="GLK84189.1"/>
    <property type="molecule type" value="Genomic_DNA"/>
</dbReference>
<dbReference type="AlphaFoldDB" id="A0A9W6NA82"/>
<feature type="domain" description="Signal transduction histidine kinase internal region" evidence="3">
    <location>
        <begin position="143"/>
        <end position="221"/>
    </location>
</feature>
<dbReference type="InterPro" id="IPR050640">
    <property type="entry name" value="Bact_2-comp_sensor_kinase"/>
</dbReference>
<accession>A0A9W6NA82</accession>
<feature type="transmembrane region" description="Helical" evidence="2">
    <location>
        <begin position="103"/>
        <end position="120"/>
    </location>
</feature>
<dbReference type="PANTHER" id="PTHR34220">
    <property type="entry name" value="SENSOR HISTIDINE KINASE YPDA"/>
    <property type="match status" value="1"/>
</dbReference>
<keyword evidence="4" id="KW-0808">Transferase</keyword>
<evidence type="ECO:0000256" key="1">
    <source>
        <dbReference type="SAM" id="Coils"/>
    </source>
</evidence>
<dbReference type="Proteomes" id="UP001143330">
    <property type="component" value="Unassembled WGS sequence"/>
</dbReference>
<proteinExistence type="predicted"/>